<evidence type="ECO:0000313" key="2">
    <source>
        <dbReference type="EMBL" id="MCW3789368.1"/>
    </source>
</evidence>
<dbReference type="RefSeq" id="WP_301192923.1">
    <property type="nucleotide sequence ID" value="NZ_JAPDPJ010000103.1"/>
</dbReference>
<organism evidence="2 3">
    <name type="scientific">Plebeiibacterium sediminum</name>
    <dbReference type="NCBI Taxonomy" id="2992112"/>
    <lineage>
        <taxon>Bacteria</taxon>
        <taxon>Pseudomonadati</taxon>
        <taxon>Bacteroidota</taxon>
        <taxon>Bacteroidia</taxon>
        <taxon>Marinilabiliales</taxon>
        <taxon>Marinilabiliaceae</taxon>
        <taxon>Plebeiibacterium</taxon>
    </lineage>
</organism>
<gene>
    <name evidence="2" type="ORF">OM075_23095</name>
</gene>
<evidence type="ECO:0000256" key="1">
    <source>
        <dbReference type="SAM" id="SignalP"/>
    </source>
</evidence>
<protein>
    <recommendedName>
        <fullName evidence="4">Outer membrane protein beta-barrel domain-containing protein</fullName>
    </recommendedName>
</protein>
<reference evidence="2" key="1">
    <citation type="submission" date="2022-10" db="EMBL/GenBank/DDBJ databases">
        <authorList>
            <person name="Yu W.X."/>
        </authorList>
    </citation>
    <scope>NUCLEOTIDE SEQUENCE</scope>
    <source>
        <strain evidence="2">AAT</strain>
    </source>
</reference>
<accession>A0AAE3M963</accession>
<keyword evidence="3" id="KW-1185">Reference proteome</keyword>
<comment type="caution">
    <text evidence="2">The sequence shown here is derived from an EMBL/GenBank/DDBJ whole genome shotgun (WGS) entry which is preliminary data.</text>
</comment>
<sequence>MAKIVLISLLLLAFFTAQAQDKIVTTQNDTIKCKIVLINKDRILYELNSGEGTSKGKFLPLLEVAEYYRSDQPLVKENKNKLTKTKIRTKPDNRWCFGLNAGLSTMPWILDHYLFDSNAPDTYKNLDKGLHVNTSIHYMLSNALGIGAEYSFFLTRLNNETYKSSSYYNPTYIKVNEKFRQYVNYVGPSILFQQYVGKQKKITLRESLSAGAIFYRLENQSIYPTFNEYIYYNNSNNSLITGNTSGAKIGLAAEYKFSKHISIGLSGDFIWSPLETADFESKINGGYSFSDDNVDLDDPLNLSRLDYSIVLHYTF</sequence>
<name>A0AAE3M963_9BACT</name>
<feature type="signal peptide" evidence="1">
    <location>
        <begin position="1"/>
        <end position="19"/>
    </location>
</feature>
<dbReference type="EMBL" id="JAPDPJ010000103">
    <property type="protein sequence ID" value="MCW3789368.1"/>
    <property type="molecule type" value="Genomic_DNA"/>
</dbReference>
<dbReference type="Proteomes" id="UP001209229">
    <property type="component" value="Unassembled WGS sequence"/>
</dbReference>
<dbReference type="AlphaFoldDB" id="A0AAE3M963"/>
<evidence type="ECO:0008006" key="4">
    <source>
        <dbReference type="Google" id="ProtNLM"/>
    </source>
</evidence>
<evidence type="ECO:0000313" key="3">
    <source>
        <dbReference type="Proteomes" id="UP001209229"/>
    </source>
</evidence>
<feature type="chain" id="PRO_5042221253" description="Outer membrane protein beta-barrel domain-containing protein" evidence="1">
    <location>
        <begin position="20"/>
        <end position="315"/>
    </location>
</feature>
<proteinExistence type="predicted"/>
<keyword evidence="1" id="KW-0732">Signal</keyword>